<dbReference type="OrthoDB" id="3243290at2"/>
<proteinExistence type="inferred from homology"/>
<dbReference type="Pfam" id="PF05368">
    <property type="entry name" value="NmrA"/>
    <property type="match status" value="1"/>
</dbReference>
<dbReference type="Proteomes" id="UP000198949">
    <property type="component" value="Unassembled WGS sequence"/>
</dbReference>
<dbReference type="SUPFAM" id="SSF51735">
    <property type="entry name" value="NAD(P)-binding Rossmann-fold domains"/>
    <property type="match status" value="1"/>
</dbReference>
<protein>
    <submittedName>
        <fullName evidence="4">Uncharacterized conserved protein YbjT, contains NAD(P)-binding and DUF2867 domains</fullName>
    </submittedName>
</protein>
<dbReference type="EMBL" id="FNAD01000006">
    <property type="protein sequence ID" value="SDD68250.1"/>
    <property type="molecule type" value="Genomic_DNA"/>
</dbReference>
<evidence type="ECO:0000256" key="2">
    <source>
        <dbReference type="ARBA" id="ARBA00022857"/>
    </source>
</evidence>
<name>A0A1G6WQN4_9ACTN</name>
<dbReference type="Gene3D" id="3.90.25.10">
    <property type="entry name" value="UDP-galactose 4-epimerase, domain 1"/>
    <property type="match status" value="1"/>
</dbReference>
<keyword evidence="2" id="KW-0521">NADP</keyword>
<accession>A0A1G6WQN4</accession>
<dbReference type="InterPro" id="IPR008030">
    <property type="entry name" value="NmrA-like"/>
</dbReference>
<keyword evidence="5" id="KW-1185">Reference proteome</keyword>
<dbReference type="AlphaFoldDB" id="A0A1G6WQN4"/>
<evidence type="ECO:0000313" key="5">
    <source>
        <dbReference type="Proteomes" id="UP000198949"/>
    </source>
</evidence>
<gene>
    <name evidence="4" type="ORF">SAMN05216270_106167</name>
</gene>
<dbReference type="STRING" id="58114.SAMN05216270_106167"/>
<sequence length="303" mass="31641">MSHTAKTILVTGATGRQGGAVAARLLADGVPVRALTRDDSSAKARALAEAGAEVVVGDLDDRDSLDRATAGAWGVFSVHAGAYEGGPYGHDLDHESRTAAKLGAAAKAAGVEHLVHSSTIGVGGPLEEHMDMLQRKAEAERAIRGSGVPHTILRPTSFMENTFDSFRELQNGALVSLLAADTYEPHIAADDIAAFAAIAFADPGAHAGKVYELAGDDITQAEKAAIIGRVVGREVPYVAIGVEQVAEDSPSTAKMLGVLNEHRMAVDIPALKKIHPGLLTLEEWMTGIGKPLVDAYFARIDAA</sequence>
<organism evidence="4 5">
    <name type="scientific">Glycomyces harbinensis</name>
    <dbReference type="NCBI Taxonomy" id="58114"/>
    <lineage>
        <taxon>Bacteria</taxon>
        <taxon>Bacillati</taxon>
        <taxon>Actinomycetota</taxon>
        <taxon>Actinomycetes</taxon>
        <taxon>Glycomycetales</taxon>
        <taxon>Glycomycetaceae</taxon>
        <taxon>Glycomyces</taxon>
    </lineage>
</organism>
<evidence type="ECO:0000256" key="1">
    <source>
        <dbReference type="ARBA" id="ARBA00006328"/>
    </source>
</evidence>
<dbReference type="InterPro" id="IPR036291">
    <property type="entry name" value="NAD(P)-bd_dom_sf"/>
</dbReference>
<dbReference type="Gene3D" id="3.40.50.720">
    <property type="entry name" value="NAD(P)-binding Rossmann-like Domain"/>
    <property type="match status" value="1"/>
</dbReference>
<comment type="similarity">
    <text evidence="1">Belongs to the NmrA-type oxidoreductase family.</text>
</comment>
<dbReference type="InterPro" id="IPR051164">
    <property type="entry name" value="NmrA-like_oxidored"/>
</dbReference>
<dbReference type="PANTHER" id="PTHR42748">
    <property type="entry name" value="NITROGEN METABOLITE REPRESSION PROTEIN NMRA FAMILY MEMBER"/>
    <property type="match status" value="1"/>
</dbReference>
<dbReference type="RefSeq" id="WP_091034528.1">
    <property type="nucleotide sequence ID" value="NZ_FNAD01000006.1"/>
</dbReference>
<evidence type="ECO:0000313" key="4">
    <source>
        <dbReference type="EMBL" id="SDD68250.1"/>
    </source>
</evidence>
<feature type="domain" description="NmrA-like" evidence="3">
    <location>
        <begin position="5"/>
        <end position="251"/>
    </location>
</feature>
<dbReference type="PANTHER" id="PTHR42748:SF7">
    <property type="entry name" value="NMRA LIKE REDOX SENSOR 1-RELATED"/>
    <property type="match status" value="1"/>
</dbReference>
<reference evidence="5" key="1">
    <citation type="submission" date="2016-10" db="EMBL/GenBank/DDBJ databases">
        <authorList>
            <person name="Varghese N."/>
            <person name="Submissions S."/>
        </authorList>
    </citation>
    <scope>NUCLEOTIDE SEQUENCE [LARGE SCALE GENOMIC DNA]</scope>
    <source>
        <strain evidence="5">CGMCC 4.3516</strain>
    </source>
</reference>
<evidence type="ECO:0000259" key="3">
    <source>
        <dbReference type="Pfam" id="PF05368"/>
    </source>
</evidence>